<keyword evidence="1" id="KW-1133">Transmembrane helix</keyword>
<sequence>MNIIVLALKRYGWLCVLGGEVAYVLCLAFGYLPLRSAAATELHHTLFETLPGFVWGNFGSVILGAAYVFAFAWIFAWYYVWMHNSSLTEKN</sequence>
<proteinExistence type="predicted"/>
<accession>A0A1G2CB78</accession>
<organism evidence="2 3">
    <name type="scientific">Candidatus Liptonbacteria bacterium RIFCSPHIGHO2_01_FULL_57_28</name>
    <dbReference type="NCBI Taxonomy" id="1798647"/>
    <lineage>
        <taxon>Bacteria</taxon>
        <taxon>Candidatus Liptoniibacteriota</taxon>
    </lineage>
</organism>
<protein>
    <submittedName>
        <fullName evidence="2">Uncharacterized protein</fullName>
    </submittedName>
</protein>
<reference evidence="2 3" key="1">
    <citation type="journal article" date="2016" name="Nat. Commun.">
        <title>Thousands of microbial genomes shed light on interconnected biogeochemical processes in an aquifer system.</title>
        <authorList>
            <person name="Anantharaman K."/>
            <person name="Brown C.T."/>
            <person name="Hug L.A."/>
            <person name="Sharon I."/>
            <person name="Castelle C.J."/>
            <person name="Probst A.J."/>
            <person name="Thomas B.C."/>
            <person name="Singh A."/>
            <person name="Wilkins M.J."/>
            <person name="Karaoz U."/>
            <person name="Brodie E.L."/>
            <person name="Williams K.H."/>
            <person name="Hubbard S.S."/>
            <person name="Banfield J.F."/>
        </authorList>
    </citation>
    <scope>NUCLEOTIDE SEQUENCE [LARGE SCALE GENOMIC DNA]</scope>
</reference>
<dbReference type="EMBL" id="MHKX01000004">
    <property type="protein sequence ID" value="OGY98638.1"/>
    <property type="molecule type" value="Genomic_DNA"/>
</dbReference>
<feature type="transmembrane region" description="Helical" evidence="1">
    <location>
        <begin position="12"/>
        <end position="34"/>
    </location>
</feature>
<evidence type="ECO:0000256" key="1">
    <source>
        <dbReference type="SAM" id="Phobius"/>
    </source>
</evidence>
<dbReference type="Proteomes" id="UP000179059">
    <property type="component" value="Unassembled WGS sequence"/>
</dbReference>
<dbReference type="AlphaFoldDB" id="A0A1G2CB78"/>
<keyword evidence="1" id="KW-0812">Transmembrane</keyword>
<evidence type="ECO:0000313" key="3">
    <source>
        <dbReference type="Proteomes" id="UP000179059"/>
    </source>
</evidence>
<comment type="caution">
    <text evidence="2">The sequence shown here is derived from an EMBL/GenBank/DDBJ whole genome shotgun (WGS) entry which is preliminary data.</text>
</comment>
<name>A0A1G2CB78_9BACT</name>
<feature type="transmembrane region" description="Helical" evidence="1">
    <location>
        <begin position="54"/>
        <end position="80"/>
    </location>
</feature>
<dbReference type="STRING" id="1798647.A2855_01240"/>
<gene>
    <name evidence="2" type="ORF">A2855_01240</name>
</gene>
<evidence type="ECO:0000313" key="2">
    <source>
        <dbReference type="EMBL" id="OGY98638.1"/>
    </source>
</evidence>
<keyword evidence="1" id="KW-0472">Membrane</keyword>